<reference evidence="2 3" key="1">
    <citation type="submission" date="2019-02" db="EMBL/GenBank/DDBJ databases">
        <title>Deep-cultivation of Planctomycetes and their phenomic and genomic characterization uncovers novel biology.</title>
        <authorList>
            <person name="Wiegand S."/>
            <person name="Jogler M."/>
            <person name="Boedeker C."/>
            <person name="Pinto D."/>
            <person name="Vollmers J."/>
            <person name="Rivas-Marin E."/>
            <person name="Kohn T."/>
            <person name="Peeters S.H."/>
            <person name="Heuer A."/>
            <person name="Rast P."/>
            <person name="Oberbeckmann S."/>
            <person name="Bunk B."/>
            <person name="Jeske O."/>
            <person name="Meyerdierks A."/>
            <person name="Storesund J.E."/>
            <person name="Kallscheuer N."/>
            <person name="Luecker S."/>
            <person name="Lage O.M."/>
            <person name="Pohl T."/>
            <person name="Merkel B.J."/>
            <person name="Hornburger P."/>
            <person name="Mueller R.-W."/>
            <person name="Bruemmer F."/>
            <person name="Labrenz M."/>
            <person name="Spormann A.M."/>
            <person name="Op den Camp H."/>
            <person name="Overmann J."/>
            <person name="Amann R."/>
            <person name="Jetten M.S.M."/>
            <person name="Mascher T."/>
            <person name="Medema M.H."/>
            <person name="Devos D.P."/>
            <person name="Kaster A.-K."/>
            <person name="Ovreas L."/>
            <person name="Rohde M."/>
            <person name="Galperin M.Y."/>
            <person name="Jogler C."/>
        </authorList>
    </citation>
    <scope>NUCLEOTIDE SEQUENCE [LARGE SCALE GENOMIC DNA]</scope>
    <source>
        <strain evidence="2 3">EC9</strain>
    </source>
</reference>
<sequence>MAIYRLGDRTPELTPDCFIAEEATVIGRVAIGAEASVWPGAVLRGDIELIDIGPRSSVQDGTVMHTDPGCPLTVGEGVTIGHQATLHGCTIEDGALIGMQAIVLNRAVIGRNSLVGAGALITEGKTFPENSLILGAPAKRVRELTEDEIENLAKTAERYVCRARDYRENLVRIG</sequence>
<keyword evidence="3" id="KW-1185">Reference proteome</keyword>
<dbReference type="Pfam" id="PF00132">
    <property type="entry name" value="Hexapep"/>
    <property type="match status" value="1"/>
</dbReference>
<dbReference type="InterPro" id="IPR050484">
    <property type="entry name" value="Transf_Hexapept/Carb_Anhydrase"/>
</dbReference>
<dbReference type="RefSeq" id="WP_145344196.1">
    <property type="nucleotide sequence ID" value="NZ_CP036261.1"/>
</dbReference>
<dbReference type="EC" id="2.3.1.89" evidence="2"/>
<dbReference type="Proteomes" id="UP000319557">
    <property type="component" value="Chromosome"/>
</dbReference>
<evidence type="ECO:0000313" key="2">
    <source>
        <dbReference type="EMBL" id="QDS87676.1"/>
    </source>
</evidence>
<keyword evidence="2" id="KW-0012">Acyltransferase</keyword>
<dbReference type="InterPro" id="IPR011004">
    <property type="entry name" value="Trimer_LpxA-like_sf"/>
</dbReference>
<dbReference type="GO" id="GO:0047200">
    <property type="term" value="F:tetrahydrodipicolinate N-acetyltransferase activity"/>
    <property type="evidence" value="ECO:0007669"/>
    <property type="project" value="UniProtKB-EC"/>
</dbReference>
<evidence type="ECO:0000313" key="3">
    <source>
        <dbReference type="Proteomes" id="UP000319557"/>
    </source>
</evidence>
<dbReference type="InterPro" id="IPR001451">
    <property type="entry name" value="Hexapep"/>
</dbReference>
<name>A0A517LYG9_9BACT</name>
<accession>A0A517LYG9</accession>
<dbReference type="EMBL" id="CP036261">
    <property type="protein sequence ID" value="QDS87676.1"/>
    <property type="molecule type" value="Genomic_DNA"/>
</dbReference>
<gene>
    <name evidence="2" type="primary">dapH</name>
    <name evidence="2" type="ORF">EC9_18550</name>
</gene>
<protein>
    <submittedName>
        <fullName evidence="2">2,3,4,5-tetrahydropyridine-2,6-dicarboxylate N-acetyltransferase</fullName>
        <ecNumber evidence="2">2.3.1.89</ecNumber>
    </submittedName>
</protein>
<dbReference type="InterPro" id="IPR047324">
    <property type="entry name" value="LbH_gamma_CA-like"/>
</dbReference>
<dbReference type="SUPFAM" id="SSF51161">
    <property type="entry name" value="Trimeric LpxA-like enzymes"/>
    <property type="match status" value="1"/>
</dbReference>
<dbReference type="KEGG" id="ruv:EC9_18550"/>
<keyword evidence="1" id="KW-0175">Coiled coil</keyword>
<dbReference type="PANTHER" id="PTHR13061">
    <property type="entry name" value="DYNACTIN SUBUNIT P25"/>
    <property type="match status" value="1"/>
</dbReference>
<dbReference type="AlphaFoldDB" id="A0A517LYG9"/>
<dbReference type="Gene3D" id="2.160.10.10">
    <property type="entry name" value="Hexapeptide repeat proteins"/>
    <property type="match status" value="1"/>
</dbReference>
<dbReference type="CDD" id="cd04645">
    <property type="entry name" value="LbH_gamma_CA_like"/>
    <property type="match status" value="1"/>
</dbReference>
<evidence type="ECO:0000256" key="1">
    <source>
        <dbReference type="SAM" id="Coils"/>
    </source>
</evidence>
<proteinExistence type="predicted"/>
<organism evidence="2 3">
    <name type="scientific">Rosistilla ulvae</name>
    <dbReference type="NCBI Taxonomy" id="1930277"/>
    <lineage>
        <taxon>Bacteria</taxon>
        <taxon>Pseudomonadati</taxon>
        <taxon>Planctomycetota</taxon>
        <taxon>Planctomycetia</taxon>
        <taxon>Pirellulales</taxon>
        <taxon>Pirellulaceae</taxon>
        <taxon>Rosistilla</taxon>
    </lineage>
</organism>
<feature type="coiled-coil region" evidence="1">
    <location>
        <begin position="142"/>
        <end position="169"/>
    </location>
</feature>
<dbReference type="OrthoDB" id="9803036at2"/>
<dbReference type="PANTHER" id="PTHR13061:SF29">
    <property type="entry name" value="GAMMA CARBONIC ANHYDRASE-LIKE 1, MITOCHONDRIAL-RELATED"/>
    <property type="match status" value="1"/>
</dbReference>
<keyword evidence="2" id="KW-0808">Transferase</keyword>